<name>Q1Q3G1_KUEST</name>
<dbReference type="GO" id="GO:0006782">
    <property type="term" value="P:protoporphyrinogen IX biosynthetic process"/>
    <property type="evidence" value="ECO:0007669"/>
    <property type="project" value="UniProtKB-UniRule"/>
</dbReference>
<dbReference type="InterPro" id="IPR015424">
    <property type="entry name" value="PyrdxlP-dep_Trfase"/>
</dbReference>
<feature type="modified residue" description="N6-(pyridoxal phosphate)lysine" evidence="7">
    <location>
        <position position="294"/>
    </location>
</feature>
<reference evidence="8" key="2">
    <citation type="submission" date="2006-01" db="EMBL/GenBank/DDBJ databases">
        <authorList>
            <person name="Genoscope"/>
        </authorList>
    </citation>
    <scope>NUCLEOTIDE SEQUENCE</scope>
</reference>
<accession>Q1Q3G1</accession>
<dbReference type="PANTHER" id="PTHR43713">
    <property type="entry name" value="GLUTAMATE-1-SEMIALDEHYDE 2,1-AMINOMUTASE"/>
    <property type="match status" value="1"/>
</dbReference>
<reference evidence="8" key="1">
    <citation type="journal article" date="2006" name="Nature">
        <title>Deciphering the evolution and metabolism of an anammox bacterium from a community genome.</title>
        <authorList>
            <person name="Strous M."/>
            <person name="Pelletier E."/>
            <person name="Mangenot S."/>
            <person name="Rattei T."/>
            <person name="Lehner A."/>
            <person name="Taylor M.W."/>
            <person name="Horn M."/>
            <person name="Daims H."/>
            <person name="Bartol-Mavel D."/>
            <person name="Wincker P."/>
            <person name="Barbe V."/>
            <person name="Fonknechten N."/>
            <person name="Vallenet D."/>
            <person name="Segurens B."/>
            <person name="Schenowitz-Truong C."/>
            <person name="Medigue C."/>
            <person name="Collingro A."/>
            <person name="Snel B."/>
            <person name="Dutilh B.E."/>
            <person name="OpDenCamp H.J.M."/>
            <person name="vanDerDrift C."/>
            <person name="Cirpus I."/>
            <person name="vanDePas-Schoonen K.T."/>
            <person name="Harhangi H.R."/>
            <person name="vanNiftrik L."/>
            <person name="Schmid M."/>
            <person name="Keltjens J."/>
            <person name="vanDeVossenberg J."/>
            <person name="Kartal B."/>
            <person name="Meier H."/>
            <person name="Frishman D."/>
            <person name="Huynen M.A."/>
            <person name="Mewes H."/>
            <person name="Weissenbach J."/>
            <person name="Jetten M.S.M."/>
            <person name="Wagner M."/>
            <person name="LePaslier D."/>
        </authorList>
    </citation>
    <scope>NUCLEOTIDE SEQUENCE</scope>
</reference>
<evidence type="ECO:0000256" key="7">
    <source>
        <dbReference type="HAMAP-Rule" id="MF_00375"/>
    </source>
</evidence>
<sequence>MIPAFQDFSFRDKNLYLYTKIRLYMSKIITEKSKKAFLDAQSVIPGGVNSPVRAFGGVGGTPIFIKSGSGCCLTDIDGNRYVDYVGSWGPLILGHADPRIVKRVNEAVANGTSYGAPTELEIQLAKLVKEAMPSIEKIRMVNSGTEATMSAIRLARGHTKRDEVIKFEGCYHGHVDSLLVQAGSGATTLGMPNSPGIPGDFVKHTISLPYNNIDAVNEVCSRRGNEIACIIVEAVAGNMGVVPPAKNYLAGLREITKKYGIVLIFDEVMTGFRVAHGGVQALYNITPDLTTLGKIIGGGLPVGAYGGKKEIMDGISPVGPVYQAGTLSGNPVAMTAGIATLEILKDNAVYKGLEERSKQLAAGMEKVCNDANIPAYHTRVGSMLCTFFTSKPVVDYATAKLCDTGRYAKFFHGMLERGFYFAPSQFEAAFVSTVHGEKEINDTIAAFGEVVKTL</sequence>
<comment type="pathway">
    <text evidence="2">Porphyrin-containing compound metabolism; protoporphyrin-IX biosynthesis; 5-aminolevulinate from L-glutamyl-tRNA(Glu): step 2/2.</text>
</comment>
<comment type="similarity">
    <text evidence="3 7">Belongs to the class-III pyridoxal-phosphate-dependent aminotransferase family. HemL subfamily.</text>
</comment>
<dbReference type="GO" id="GO:0005737">
    <property type="term" value="C:cytoplasm"/>
    <property type="evidence" value="ECO:0007669"/>
    <property type="project" value="UniProtKB-SubCell"/>
</dbReference>
<dbReference type="InterPro" id="IPR015422">
    <property type="entry name" value="PyrdxlP-dep_Trfase_small"/>
</dbReference>
<keyword evidence="8" id="KW-0808">Transferase</keyword>
<dbReference type="InterPro" id="IPR004639">
    <property type="entry name" value="4pyrrol_synth_GluAld_NH2Trfase"/>
</dbReference>
<comment type="subcellular location">
    <subcellularLocation>
        <location evidence="7">Cytoplasm</location>
    </subcellularLocation>
</comment>
<dbReference type="EC" id="5.4.3.8" evidence="7"/>
<evidence type="ECO:0000256" key="2">
    <source>
        <dbReference type="ARBA" id="ARBA00004819"/>
    </source>
</evidence>
<dbReference type="PANTHER" id="PTHR43713:SF3">
    <property type="entry name" value="GLUTAMATE-1-SEMIALDEHYDE 2,1-AMINOMUTASE 1, CHLOROPLASTIC-RELATED"/>
    <property type="match status" value="1"/>
</dbReference>
<dbReference type="GO" id="GO:0008483">
    <property type="term" value="F:transaminase activity"/>
    <property type="evidence" value="ECO:0007669"/>
    <property type="project" value="UniProtKB-KW"/>
</dbReference>
<dbReference type="FunFam" id="3.40.640.10:FF:000021">
    <property type="entry name" value="Glutamate-1-semialdehyde 2,1-aminomutase"/>
    <property type="match status" value="1"/>
</dbReference>
<organism evidence="8">
    <name type="scientific">Kuenenia stuttgartiensis</name>
    <dbReference type="NCBI Taxonomy" id="174633"/>
    <lineage>
        <taxon>Bacteria</taxon>
        <taxon>Pseudomonadati</taxon>
        <taxon>Planctomycetota</taxon>
        <taxon>Candidatus Brocadiia</taxon>
        <taxon>Candidatus Brocadiales</taxon>
        <taxon>Candidatus Brocadiaceae</taxon>
        <taxon>Candidatus Kuenenia</taxon>
    </lineage>
</organism>
<dbReference type="Gene3D" id="3.90.1150.10">
    <property type="entry name" value="Aspartate Aminotransferase, domain 1"/>
    <property type="match status" value="1"/>
</dbReference>
<evidence type="ECO:0000256" key="1">
    <source>
        <dbReference type="ARBA" id="ARBA00001933"/>
    </source>
</evidence>
<proteinExistence type="inferred from homology"/>
<dbReference type="CDD" id="cd00610">
    <property type="entry name" value="OAT_like"/>
    <property type="match status" value="1"/>
</dbReference>
<evidence type="ECO:0000256" key="6">
    <source>
        <dbReference type="ARBA" id="ARBA00023244"/>
    </source>
</evidence>
<dbReference type="UniPathway" id="UPA00251">
    <property type="reaction ID" value="UER00317"/>
</dbReference>
<gene>
    <name evidence="7 8" type="primary">hemL</name>
    <name evidence="8" type="ORF">kuste3785</name>
</gene>
<dbReference type="GO" id="GO:0042286">
    <property type="term" value="F:glutamate-1-semialdehyde 2,1-aminomutase activity"/>
    <property type="evidence" value="ECO:0007669"/>
    <property type="project" value="UniProtKB-UniRule"/>
</dbReference>
<protein>
    <recommendedName>
        <fullName evidence="7">Glutamate-1-semialdehyde 2,1-aminomutase</fullName>
        <shortName evidence="7">GSA</shortName>
        <ecNumber evidence="7">5.4.3.8</ecNumber>
    </recommendedName>
    <alternativeName>
        <fullName evidence="7">Glutamate-1-semialdehyde aminotransferase</fullName>
        <shortName evidence="7">GSA-AT</shortName>
    </alternativeName>
</protein>
<keyword evidence="4 7" id="KW-0663">Pyridoxal phosphate</keyword>
<dbReference type="Pfam" id="PF00202">
    <property type="entry name" value="Aminotran_3"/>
    <property type="match status" value="1"/>
</dbReference>
<keyword evidence="5 7" id="KW-0413">Isomerase</keyword>
<keyword evidence="6 7" id="KW-0627">Porphyrin biosynthesis</keyword>
<dbReference type="InterPro" id="IPR049704">
    <property type="entry name" value="Aminotrans_3_PPA_site"/>
</dbReference>
<dbReference type="EMBL" id="CT573071">
    <property type="protein sequence ID" value="CAJ74548.1"/>
    <property type="molecule type" value="Genomic_DNA"/>
</dbReference>
<dbReference type="InterPro" id="IPR005814">
    <property type="entry name" value="Aminotrans_3"/>
</dbReference>
<comment type="catalytic activity">
    <reaction evidence="7">
        <text>(S)-4-amino-5-oxopentanoate = 5-aminolevulinate</text>
        <dbReference type="Rhea" id="RHEA:14265"/>
        <dbReference type="ChEBI" id="CHEBI:57501"/>
        <dbReference type="ChEBI" id="CHEBI:356416"/>
        <dbReference type="EC" id="5.4.3.8"/>
    </reaction>
</comment>
<dbReference type="PROSITE" id="PS00600">
    <property type="entry name" value="AA_TRANSFER_CLASS_3"/>
    <property type="match status" value="1"/>
</dbReference>
<evidence type="ECO:0000256" key="5">
    <source>
        <dbReference type="ARBA" id="ARBA00023235"/>
    </source>
</evidence>
<dbReference type="NCBIfam" id="TIGR00713">
    <property type="entry name" value="hemL"/>
    <property type="match status" value="1"/>
</dbReference>
<dbReference type="HAMAP" id="MF_00375">
    <property type="entry name" value="HemL_aminotrans_3"/>
    <property type="match status" value="1"/>
</dbReference>
<comment type="cofactor">
    <cofactor evidence="1 7">
        <name>pyridoxal 5'-phosphate</name>
        <dbReference type="ChEBI" id="CHEBI:597326"/>
    </cofactor>
</comment>
<dbReference type="NCBIfam" id="NF000818">
    <property type="entry name" value="PRK00062.1"/>
    <property type="match status" value="1"/>
</dbReference>
<keyword evidence="8" id="KW-0032">Aminotransferase</keyword>
<dbReference type="Gene3D" id="3.40.640.10">
    <property type="entry name" value="Type I PLP-dependent aspartate aminotransferase-like (Major domain)"/>
    <property type="match status" value="1"/>
</dbReference>
<evidence type="ECO:0000313" key="8">
    <source>
        <dbReference type="EMBL" id="CAJ74548.1"/>
    </source>
</evidence>
<comment type="subunit">
    <text evidence="7">Homodimer.</text>
</comment>
<keyword evidence="7" id="KW-0963">Cytoplasm</keyword>
<dbReference type="GO" id="GO:0030170">
    <property type="term" value="F:pyridoxal phosphate binding"/>
    <property type="evidence" value="ECO:0007669"/>
    <property type="project" value="InterPro"/>
</dbReference>
<dbReference type="InterPro" id="IPR015421">
    <property type="entry name" value="PyrdxlP-dep_Trfase_major"/>
</dbReference>
<dbReference type="SUPFAM" id="SSF53383">
    <property type="entry name" value="PLP-dependent transferases"/>
    <property type="match status" value="1"/>
</dbReference>
<evidence type="ECO:0000256" key="4">
    <source>
        <dbReference type="ARBA" id="ARBA00022898"/>
    </source>
</evidence>
<dbReference type="AlphaFoldDB" id="Q1Q3G1"/>
<evidence type="ECO:0000256" key="3">
    <source>
        <dbReference type="ARBA" id="ARBA00008981"/>
    </source>
</evidence>